<feature type="domain" description="HTH myb-type" evidence="7">
    <location>
        <begin position="337"/>
        <end position="395"/>
    </location>
</feature>
<dbReference type="Gene3D" id="1.10.10.60">
    <property type="entry name" value="Homeodomain-like"/>
    <property type="match status" value="2"/>
</dbReference>
<dbReference type="CDD" id="cd00167">
    <property type="entry name" value="SANT"/>
    <property type="match status" value="2"/>
</dbReference>
<evidence type="ECO:0000259" key="6">
    <source>
        <dbReference type="PROSITE" id="PS50090"/>
    </source>
</evidence>
<dbReference type="PROSITE" id="PS51294">
    <property type="entry name" value="HTH_MYB"/>
    <property type="match status" value="2"/>
</dbReference>
<evidence type="ECO:0000313" key="9">
    <source>
        <dbReference type="Proteomes" id="UP001162164"/>
    </source>
</evidence>
<dbReference type="InterPro" id="IPR017930">
    <property type="entry name" value="Myb_dom"/>
</dbReference>
<comment type="subcellular location">
    <subcellularLocation>
        <location evidence="1">Nucleus</location>
    </subcellularLocation>
</comment>
<keyword evidence="2" id="KW-0805">Transcription regulation</keyword>
<keyword evidence="3" id="KW-0238">DNA-binding</keyword>
<keyword evidence="5" id="KW-0539">Nucleus</keyword>
<dbReference type="SUPFAM" id="SSF46689">
    <property type="entry name" value="Homeodomain-like"/>
    <property type="match status" value="2"/>
</dbReference>
<evidence type="ECO:0000256" key="2">
    <source>
        <dbReference type="ARBA" id="ARBA00023015"/>
    </source>
</evidence>
<gene>
    <name evidence="8" type="ORF">NQ317_012394</name>
</gene>
<evidence type="ECO:0008006" key="10">
    <source>
        <dbReference type="Google" id="ProtNLM"/>
    </source>
</evidence>
<dbReference type="Pfam" id="PF13921">
    <property type="entry name" value="Myb_DNA-bind_6"/>
    <property type="match status" value="1"/>
</dbReference>
<organism evidence="8 9">
    <name type="scientific">Molorchus minor</name>
    <dbReference type="NCBI Taxonomy" id="1323400"/>
    <lineage>
        <taxon>Eukaryota</taxon>
        <taxon>Metazoa</taxon>
        <taxon>Ecdysozoa</taxon>
        <taxon>Arthropoda</taxon>
        <taxon>Hexapoda</taxon>
        <taxon>Insecta</taxon>
        <taxon>Pterygota</taxon>
        <taxon>Neoptera</taxon>
        <taxon>Endopterygota</taxon>
        <taxon>Coleoptera</taxon>
        <taxon>Polyphaga</taxon>
        <taxon>Cucujiformia</taxon>
        <taxon>Chrysomeloidea</taxon>
        <taxon>Cerambycidae</taxon>
        <taxon>Lamiinae</taxon>
        <taxon>Monochamini</taxon>
        <taxon>Molorchus</taxon>
    </lineage>
</organism>
<keyword evidence="4" id="KW-0804">Transcription</keyword>
<name>A0ABQ9JIW6_9CUCU</name>
<evidence type="ECO:0000256" key="1">
    <source>
        <dbReference type="ARBA" id="ARBA00004123"/>
    </source>
</evidence>
<comment type="caution">
    <text evidence="8">The sequence shown here is derived from an EMBL/GenBank/DDBJ whole genome shotgun (WGS) entry which is preliminary data.</text>
</comment>
<reference evidence="8" key="1">
    <citation type="journal article" date="2023" name="Insect Mol. Biol.">
        <title>Genome sequencing provides insights into the evolution of gene families encoding plant cell wall-degrading enzymes in longhorned beetles.</title>
        <authorList>
            <person name="Shin N.R."/>
            <person name="Okamura Y."/>
            <person name="Kirsch R."/>
            <person name="Pauchet Y."/>
        </authorList>
    </citation>
    <scope>NUCLEOTIDE SEQUENCE</scope>
    <source>
        <strain evidence="8">MMC_N1</strain>
    </source>
</reference>
<protein>
    <recommendedName>
        <fullName evidence="10">snRNA-activating protein complex subunit 4</fullName>
    </recommendedName>
</protein>
<sequence>MEDEEDVKKMMEAIKCSQKENLQEFEYEEFINCNDSDGEENEVIIYEDDDYLIYDLPNTELPDLNTYDTRSSLKPEERHTIDSCSDPNLKSLLLLNRDKNLLLMQLHKKIKDLLLECQKNIEEKNTIINAFVESNKGQTHSTGAWRLAAPYFKDKRLFPCPPNDDVQKKANKELSIYDLYPLKKWTSFECEKLLRAVKCNYNINQQTAVRKKIQEVTQNFNFENREEVLEELQARMEQLSSNESNEVPPLNSDEHIDWLRVADVFLKDKHTASECKSMWHVYLHPQINKSSWTPSENIKLKELAEKYNYQNWDHIAQQLDNNRTGFTVCMNYYSNLHENFKRGEFTYEEDARLLDLIYQYKMGNYIPWVKIVQHFNNRTRSQLHYRYTYYLSQNERRKGKFTDAEDVLLMILVDKFGKNFKKML</sequence>
<feature type="domain" description="Myb-like" evidence="6">
    <location>
        <begin position="337"/>
        <end position="391"/>
    </location>
</feature>
<dbReference type="InterPro" id="IPR051575">
    <property type="entry name" value="Myb-like_DNA-bd"/>
</dbReference>
<proteinExistence type="predicted"/>
<evidence type="ECO:0000256" key="5">
    <source>
        <dbReference type="ARBA" id="ARBA00023242"/>
    </source>
</evidence>
<dbReference type="EMBL" id="JAPWTJ010000494">
    <property type="protein sequence ID" value="KAJ8977893.1"/>
    <property type="molecule type" value="Genomic_DNA"/>
</dbReference>
<feature type="domain" description="HTH myb-type" evidence="7">
    <location>
        <begin position="284"/>
        <end position="325"/>
    </location>
</feature>
<evidence type="ECO:0000259" key="7">
    <source>
        <dbReference type="PROSITE" id="PS51294"/>
    </source>
</evidence>
<accession>A0ABQ9JIW6</accession>
<evidence type="ECO:0000256" key="4">
    <source>
        <dbReference type="ARBA" id="ARBA00023163"/>
    </source>
</evidence>
<dbReference type="InterPro" id="IPR009057">
    <property type="entry name" value="Homeodomain-like_sf"/>
</dbReference>
<dbReference type="SMART" id="SM00717">
    <property type="entry name" value="SANT"/>
    <property type="match status" value="3"/>
</dbReference>
<dbReference type="InterPro" id="IPR001005">
    <property type="entry name" value="SANT/Myb"/>
</dbReference>
<dbReference type="PROSITE" id="PS50090">
    <property type="entry name" value="MYB_LIKE"/>
    <property type="match status" value="2"/>
</dbReference>
<keyword evidence="9" id="KW-1185">Reference proteome</keyword>
<evidence type="ECO:0000256" key="3">
    <source>
        <dbReference type="ARBA" id="ARBA00023125"/>
    </source>
</evidence>
<feature type="domain" description="Myb-like" evidence="6">
    <location>
        <begin position="284"/>
        <end position="336"/>
    </location>
</feature>
<evidence type="ECO:0000313" key="8">
    <source>
        <dbReference type="EMBL" id="KAJ8977893.1"/>
    </source>
</evidence>
<dbReference type="PANTHER" id="PTHR46621:SF1">
    <property type="entry name" value="SNRNA-ACTIVATING PROTEIN COMPLEX SUBUNIT 4"/>
    <property type="match status" value="1"/>
</dbReference>
<dbReference type="Proteomes" id="UP001162164">
    <property type="component" value="Unassembled WGS sequence"/>
</dbReference>
<dbReference type="PANTHER" id="PTHR46621">
    <property type="entry name" value="SNRNA-ACTIVATING PROTEIN COMPLEX SUBUNIT 4"/>
    <property type="match status" value="1"/>
</dbReference>